<proteinExistence type="predicted"/>
<organism evidence="1 2">
    <name type="scientific">Neobacillus driksii</name>
    <dbReference type="NCBI Taxonomy" id="3035913"/>
    <lineage>
        <taxon>Bacteria</taxon>
        <taxon>Bacillati</taxon>
        <taxon>Bacillota</taxon>
        <taxon>Bacilli</taxon>
        <taxon>Bacillales</taxon>
        <taxon>Bacillaceae</taxon>
        <taxon>Neobacillus</taxon>
    </lineage>
</organism>
<dbReference type="RefSeq" id="WP_306075018.1">
    <property type="nucleotide sequence ID" value="NZ_JAROBZ020000001.1"/>
</dbReference>
<evidence type="ECO:0000313" key="1">
    <source>
        <dbReference type="EMBL" id="MFB3167486.1"/>
    </source>
</evidence>
<dbReference type="EMBL" id="JAROBZ020000001">
    <property type="protein sequence ID" value="MFB3167486.1"/>
    <property type="molecule type" value="Genomic_DNA"/>
</dbReference>
<accession>A0ABV4YSH3</accession>
<keyword evidence="2" id="KW-1185">Reference proteome</keyword>
<name>A0ABV4YSH3_9BACI</name>
<evidence type="ECO:0000313" key="2">
    <source>
        <dbReference type="Proteomes" id="UP001241748"/>
    </source>
</evidence>
<comment type="caution">
    <text evidence="1">The sequence shown here is derived from an EMBL/GenBank/DDBJ whole genome shotgun (WGS) entry which is preliminary data.</text>
</comment>
<sequence length="118" mass="13468">MSVSNIAPGFGSTAGGIQYEMSLEGLGLIEKMKQGVITLKREKALEIIQNEKLKNLNWFDDHKIKPNEVVISEKANKWKVYTSDERANPISEKEFQTEGEALENFIKRLRALNKFQNL</sequence>
<gene>
    <name evidence="1" type="ORF">P5G62_010230</name>
</gene>
<dbReference type="Proteomes" id="UP001241748">
    <property type="component" value="Unassembled WGS sequence"/>
</dbReference>
<protein>
    <submittedName>
        <fullName evidence="1">Imm59 family immunity protein</fullName>
    </submittedName>
</protein>
<reference evidence="1 2" key="1">
    <citation type="submission" date="2024-05" db="EMBL/GenBank/DDBJ databases">
        <authorList>
            <person name="Venkateswaran K."/>
        </authorList>
    </citation>
    <scope>NUCLEOTIDE SEQUENCE [LARGE SCALE GENOMIC DNA]</scope>
    <source>
        <strain evidence="1 2">179-C4-2-HS</strain>
    </source>
</reference>
<dbReference type="Pfam" id="PF15597">
    <property type="entry name" value="Imm59"/>
    <property type="match status" value="1"/>
</dbReference>
<dbReference type="InterPro" id="IPR028954">
    <property type="entry name" value="Imm59"/>
</dbReference>